<feature type="compositionally biased region" description="Basic and acidic residues" evidence="1">
    <location>
        <begin position="25"/>
        <end position="42"/>
    </location>
</feature>
<organism evidence="2 3">
    <name type="scientific">Elysia chlorotica</name>
    <name type="common">Eastern emerald elysia</name>
    <name type="synonym">Sea slug</name>
    <dbReference type="NCBI Taxonomy" id="188477"/>
    <lineage>
        <taxon>Eukaryota</taxon>
        <taxon>Metazoa</taxon>
        <taxon>Spiralia</taxon>
        <taxon>Lophotrochozoa</taxon>
        <taxon>Mollusca</taxon>
        <taxon>Gastropoda</taxon>
        <taxon>Heterobranchia</taxon>
        <taxon>Euthyneura</taxon>
        <taxon>Panpulmonata</taxon>
        <taxon>Sacoglossa</taxon>
        <taxon>Placobranchoidea</taxon>
        <taxon>Plakobranchidae</taxon>
        <taxon>Elysia</taxon>
    </lineage>
</organism>
<dbReference type="AlphaFoldDB" id="A0A3S1H556"/>
<evidence type="ECO:0000313" key="2">
    <source>
        <dbReference type="EMBL" id="RUS72415.1"/>
    </source>
</evidence>
<proteinExistence type="predicted"/>
<feature type="non-terminal residue" evidence="2">
    <location>
        <position position="217"/>
    </location>
</feature>
<reference evidence="2 3" key="1">
    <citation type="submission" date="2019-01" db="EMBL/GenBank/DDBJ databases">
        <title>A draft genome assembly of the solar-powered sea slug Elysia chlorotica.</title>
        <authorList>
            <person name="Cai H."/>
            <person name="Li Q."/>
            <person name="Fang X."/>
            <person name="Li J."/>
            <person name="Curtis N.E."/>
            <person name="Altenburger A."/>
            <person name="Shibata T."/>
            <person name="Feng M."/>
            <person name="Maeda T."/>
            <person name="Schwartz J.A."/>
            <person name="Shigenobu S."/>
            <person name="Lundholm N."/>
            <person name="Nishiyama T."/>
            <person name="Yang H."/>
            <person name="Hasebe M."/>
            <person name="Li S."/>
            <person name="Pierce S.K."/>
            <person name="Wang J."/>
        </authorList>
    </citation>
    <scope>NUCLEOTIDE SEQUENCE [LARGE SCALE GENOMIC DNA]</scope>
    <source>
        <strain evidence="2">EC2010</strain>
        <tissue evidence="2">Whole organism of an adult</tissue>
    </source>
</reference>
<accession>A0A3S1H556</accession>
<comment type="caution">
    <text evidence="2">The sequence shown here is derived from an EMBL/GenBank/DDBJ whole genome shotgun (WGS) entry which is preliminary data.</text>
</comment>
<keyword evidence="3" id="KW-1185">Reference proteome</keyword>
<evidence type="ECO:0000313" key="3">
    <source>
        <dbReference type="Proteomes" id="UP000271974"/>
    </source>
</evidence>
<sequence>MAASQLELPTLDNKMALSSFECAEKTNGKRADKDGPENRGEEGVEISSKGGAKDIKDTAKTPSTNGASYGGKKFKGVKVCCGDLRQYLYSMEIYRQASMLRKGREVHKVYVDVRKGSSFLEDRFGLTEFGRVVLQDGCVRAGRARNVRHIVVARETLYCSGTGGCRRACGGYGVCVAGCDKVKVRGHKCSFRVKLTMRLGFVDHWFVEIMGSHNCYI</sequence>
<dbReference type="EMBL" id="RQTK01001070">
    <property type="protein sequence ID" value="RUS72415.1"/>
    <property type="molecule type" value="Genomic_DNA"/>
</dbReference>
<evidence type="ECO:0000256" key="1">
    <source>
        <dbReference type="SAM" id="MobiDB-lite"/>
    </source>
</evidence>
<name>A0A3S1H556_ELYCH</name>
<dbReference type="Proteomes" id="UP000271974">
    <property type="component" value="Unassembled WGS sequence"/>
</dbReference>
<dbReference type="OrthoDB" id="6159997at2759"/>
<protein>
    <submittedName>
        <fullName evidence="2">Uncharacterized protein</fullName>
    </submittedName>
</protein>
<gene>
    <name evidence="2" type="ORF">EGW08_019820</name>
</gene>
<feature type="region of interest" description="Disordered" evidence="1">
    <location>
        <begin position="25"/>
        <end position="67"/>
    </location>
</feature>